<reference evidence="2" key="1">
    <citation type="submission" date="2016-10" db="EMBL/GenBank/DDBJ databases">
        <authorList>
            <person name="Varghese N."/>
            <person name="Submissions S."/>
        </authorList>
    </citation>
    <scope>NUCLEOTIDE SEQUENCE [LARGE SCALE GENOMIC DNA]</scope>
    <source>
        <strain evidence="2">XBD2006</strain>
    </source>
</reference>
<evidence type="ECO:0000313" key="2">
    <source>
        <dbReference type="Proteomes" id="UP000183047"/>
    </source>
</evidence>
<sequence>MRYAMKNLFKVLCVFTIIVTLTLFLNPLDIKAAPADPVSSVSIERLEFSGGHAVFTVRVVGYGSTYAIIDGKSVQVRTTRLIGNPVTTFIYTVDCGVVGTGTHRFIFRAKSLNRPWNTVTQNWIFDR</sequence>
<accession>A0A1G5GLD0</accession>
<proteinExistence type="predicted"/>
<name>A0A1G5GLD0_9FIRM</name>
<dbReference type="RefSeq" id="WP_074463307.1">
    <property type="nucleotide sequence ID" value="NZ_FMUR01000022.1"/>
</dbReference>
<organism evidence="1 2">
    <name type="scientific">Butyrivibrio hungatei</name>
    <dbReference type="NCBI Taxonomy" id="185008"/>
    <lineage>
        <taxon>Bacteria</taxon>
        <taxon>Bacillati</taxon>
        <taxon>Bacillota</taxon>
        <taxon>Clostridia</taxon>
        <taxon>Lachnospirales</taxon>
        <taxon>Lachnospiraceae</taxon>
        <taxon>Butyrivibrio</taxon>
    </lineage>
</organism>
<evidence type="ECO:0000313" key="1">
    <source>
        <dbReference type="EMBL" id="SCY52157.1"/>
    </source>
</evidence>
<dbReference type="EMBL" id="FMUR01000022">
    <property type="protein sequence ID" value="SCY52157.1"/>
    <property type="molecule type" value="Genomic_DNA"/>
</dbReference>
<dbReference type="Proteomes" id="UP000183047">
    <property type="component" value="Unassembled WGS sequence"/>
</dbReference>
<gene>
    <name evidence="1" type="ORF">SAMN02910451_02920</name>
</gene>
<keyword evidence="2" id="KW-1185">Reference proteome</keyword>
<dbReference type="OrthoDB" id="5323736at2"/>
<protein>
    <submittedName>
        <fullName evidence="1">Uncharacterized protein</fullName>
    </submittedName>
</protein>
<dbReference type="AlphaFoldDB" id="A0A1G5GLD0"/>